<dbReference type="EMBL" id="DVGC01000023">
    <property type="protein sequence ID" value="HIR05101.1"/>
    <property type="molecule type" value="Genomic_DNA"/>
</dbReference>
<sequence length="190" mass="21541">MFTFFTWLVIPVLTILIPGKTNWFASNFSVAAATPSSRYLLIFWSIVIILFFHTTIKTILNLDPESPQGERLLFLTDLAAWMLFVSVLLPYVPKQRPVAAVLHVSLAFCASVLLFFILLALALKYYLDTPVEFSRLTAALLGSCPMAFFLFWMSGFMISSALEIFCTIFAALWLFFFYRKALFLSEPSAS</sequence>
<evidence type="ECO:0000256" key="1">
    <source>
        <dbReference type="SAM" id="Phobius"/>
    </source>
</evidence>
<gene>
    <name evidence="2" type="ORF">IAB28_03940</name>
</gene>
<evidence type="ECO:0000313" key="3">
    <source>
        <dbReference type="Proteomes" id="UP000824250"/>
    </source>
</evidence>
<feature type="transmembrane region" description="Helical" evidence="1">
    <location>
        <begin position="98"/>
        <end position="121"/>
    </location>
</feature>
<name>A0A9D1D4F2_9FIRM</name>
<feature type="transmembrane region" description="Helical" evidence="1">
    <location>
        <begin position="158"/>
        <end position="178"/>
    </location>
</feature>
<evidence type="ECO:0000313" key="2">
    <source>
        <dbReference type="EMBL" id="HIR05101.1"/>
    </source>
</evidence>
<accession>A0A9D1D4F2</accession>
<proteinExistence type="predicted"/>
<feature type="transmembrane region" description="Helical" evidence="1">
    <location>
        <begin position="41"/>
        <end position="60"/>
    </location>
</feature>
<keyword evidence="1" id="KW-1133">Transmembrane helix</keyword>
<keyword evidence="1" id="KW-0812">Transmembrane</keyword>
<feature type="transmembrane region" description="Helical" evidence="1">
    <location>
        <begin position="72"/>
        <end position="92"/>
    </location>
</feature>
<reference evidence="2" key="2">
    <citation type="journal article" date="2021" name="PeerJ">
        <title>Extensive microbial diversity within the chicken gut microbiome revealed by metagenomics and culture.</title>
        <authorList>
            <person name="Gilroy R."/>
            <person name="Ravi A."/>
            <person name="Getino M."/>
            <person name="Pursley I."/>
            <person name="Horton D.L."/>
            <person name="Alikhan N.F."/>
            <person name="Baker D."/>
            <person name="Gharbi K."/>
            <person name="Hall N."/>
            <person name="Watson M."/>
            <person name="Adriaenssens E.M."/>
            <person name="Foster-Nyarko E."/>
            <person name="Jarju S."/>
            <person name="Secka A."/>
            <person name="Antonio M."/>
            <person name="Oren A."/>
            <person name="Chaudhuri R.R."/>
            <person name="La Ragione R."/>
            <person name="Hildebrand F."/>
            <person name="Pallen M.J."/>
        </authorList>
    </citation>
    <scope>NUCLEOTIDE SEQUENCE</scope>
    <source>
        <strain evidence="2">CHK180-2868</strain>
    </source>
</reference>
<dbReference type="Proteomes" id="UP000824250">
    <property type="component" value="Unassembled WGS sequence"/>
</dbReference>
<reference evidence="2" key="1">
    <citation type="submission" date="2020-10" db="EMBL/GenBank/DDBJ databases">
        <authorList>
            <person name="Gilroy R."/>
        </authorList>
    </citation>
    <scope>NUCLEOTIDE SEQUENCE</scope>
    <source>
        <strain evidence="2">CHK180-2868</strain>
    </source>
</reference>
<comment type="caution">
    <text evidence="2">The sequence shown here is derived from an EMBL/GenBank/DDBJ whole genome shotgun (WGS) entry which is preliminary data.</text>
</comment>
<protein>
    <submittedName>
        <fullName evidence="2">Uncharacterized protein</fullName>
    </submittedName>
</protein>
<organism evidence="2 3">
    <name type="scientific">Candidatus Copromonas faecavium</name>
    <name type="common">nom. illeg.</name>
    <dbReference type="NCBI Taxonomy" id="2840740"/>
    <lineage>
        <taxon>Bacteria</taxon>
        <taxon>Bacillati</taxon>
        <taxon>Bacillota</taxon>
        <taxon>Clostridia</taxon>
        <taxon>Lachnospirales</taxon>
        <taxon>Lachnospiraceae</taxon>
        <taxon>Candidatus Copromonas (nom. illeg.)</taxon>
    </lineage>
</organism>
<dbReference type="AlphaFoldDB" id="A0A9D1D4F2"/>
<keyword evidence="1" id="KW-0472">Membrane</keyword>